<evidence type="ECO:0000313" key="2">
    <source>
        <dbReference type="Proteomes" id="UP001549099"/>
    </source>
</evidence>
<reference evidence="1 2" key="1">
    <citation type="submission" date="2024-06" db="EMBL/GenBank/DDBJ databases">
        <title>Genomic Encyclopedia of Type Strains, Phase IV (KMG-IV): sequencing the most valuable type-strain genomes for metagenomic binning, comparative biology and taxonomic classification.</title>
        <authorList>
            <person name="Goeker M."/>
        </authorList>
    </citation>
    <scope>NUCLEOTIDE SEQUENCE [LARGE SCALE GENOMIC DNA]</scope>
    <source>
        <strain evidence="1 2">DSM 26128</strain>
    </source>
</reference>
<dbReference type="Proteomes" id="UP001549099">
    <property type="component" value="Unassembled WGS sequence"/>
</dbReference>
<sequence>MLGQFFAGLVAILFAAAVLPLILGEENQERVLPLIRLAVLIWMIRSASGIAG</sequence>
<organism evidence="1 2">
    <name type="scientific">Bhargavaea ullalensis</name>
    <dbReference type="NCBI Taxonomy" id="1265685"/>
    <lineage>
        <taxon>Bacteria</taxon>
        <taxon>Bacillati</taxon>
        <taxon>Bacillota</taxon>
        <taxon>Bacilli</taxon>
        <taxon>Bacillales</taxon>
        <taxon>Caryophanaceae</taxon>
        <taxon>Bhargavaea</taxon>
    </lineage>
</organism>
<dbReference type="RefSeq" id="WP_354195315.1">
    <property type="nucleotide sequence ID" value="NZ_JBEPLW010000002.1"/>
</dbReference>
<gene>
    <name evidence="1" type="ORF">ABID49_000674</name>
</gene>
<protein>
    <submittedName>
        <fullName evidence="1">Uncharacterized protein</fullName>
    </submittedName>
</protein>
<accession>A0ABV2G9P3</accession>
<evidence type="ECO:0000313" key="1">
    <source>
        <dbReference type="EMBL" id="MET3574792.1"/>
    </source>
</evidence>
<comment type="caution">
    <text evidence="1">The sequence shown here is derived from an EMBL/GenBank/DDBJ whole genome shotgun (WGS) entry which is preliminary data.</text>
</comment>
<dbReference type="EMBL" id="JBEPLW010000002">
    <property type="protein sequence ID" value="MET3574792.1"/>
    <property type="molecule type" value="Genomic_DNA"/>
</dbReference>
<proteinExistence type="predicted"/>
<name>A0ABV2G9P3_9BACL</name>
<keyword evidence="2" id="KW-1185">Reference proteome</keyword>